<feature type="domain" description="PAS" evidence="8">
    <location>
        <begin position="792"/>
        <end position="862"/>
    </location>
</feature>
<dbReference type="RefSeq" id="WP_346820199.1">
    <property type="nucleotide sequence ID" value="NZ_JBDKWZ010000003.1"/>
</dbReference>
<feature type="domain" description="PAC" evidence="9">
    <location>
        <begin position="739"/>
        <end position="791"/>
    </location>
</feature>
<dbReference type="PRINTS" id="PR00344">
    <property type="entry name" value="BCTRLSENSOR"/>
</dbReference>
<feature type="domain" description="Histidine kinase" evidence="7">
    <location>
        <begin position="937"/>
        <end position="1146"/>
    </location>
</feature>
<keyword evidence="5" id="KW-0418">Kinase</keyword>
<gene>
    <name evidence="10" type="ORF">AAG747_05810</name>
</gene>
<dbReference type="InterPro" id="IPR001610">
    <property type="entry name" value="PAC"/>
</dbReference>
<dbReference type="Pfam" id="PF00989">
    <property type="entry name" value="PAS"/>
    <property type="match status" value="1"/>
</dbReference>
<dbReference type="PANTHER" id="PTHR43304:SF1">
    <property type="entry name" value="PAC DOMAIN-CONTAINING PROTEIN"/>
    <property type="match status" value="1"/>
</dbReference>
<keyword evidence="4" id="KW-0808">Transferase</keyword>
<dbReference type="SMART" id="SM00091">
    <property type="entry name" value="PAS"/>
    <property type="match status" value="6"/>
</dbReference>
<dbReference type="Gene3D" id="3.30.565.10">
    <property type="entry name" value="Histidine kinase-like ATPase, C-terminal domain"/>
    <property type="match status" value="1"/>
</dbReference>
<dbReference type="Gene3D" id="3.30.450.20">
    <property type="entry name" value="PAS domain"/>
    <property type="match status" value="7"/>
</dbReference>
<dbReference type="PROSITE" id="PS50112">
    <property type="entry name" value="PAS"/>
    <property type="match status" value="4"/>
</dbReference>
<dbReference type="SUPFAM" id="SSF55785">
    <property type="entry name" value="PYP-like sensor domain (PAS domain)"/>
    <property type="match status" value="7"/>
</dbReference>
<dbReference type="PROSITE" id="PS50109">
    <property type="entry name" value="HIS_KIN"/>
    <property type="match status" value="1"/>
</dbReference>
<sequence>MNYSSNIKFLEEEIEFLKQELATTKAKLEEKEFIFNAILEATLAGYWDWYIQENYEYLSPTFKKMFGYEDKELENSPEAWQRLIFPEDLERVFRIFQLHVNSKGEIPYANEVRFRHKNGSTVNVLSKGKVIEWDEQGNPLRMVGCHVDITELKNFHKKVNDTAERLERIVSGINAGIWEWDVQMGIFYASPNMYKLLELPTNLSPLDYSSFLSLIHPEDLPSFHQHLDNYSHHQTAFKIELRLNTKKQGYRWFEVTVNAKGKQAPQVITGSIIEIHERKELQQNSQEQQNILMAIFNAVPDPTLIVQQDGTILMASEQNLPVFGYSPEELTGKNVEILVPEQSRKTHIQHRKQYIANPHTRPMGAGKELFALHKDGKKIPVEISLSYTKLQGELVTIVSVRDISYRQEQQNMLTAIFNAVPDPTLIVQQDGTILMASEQNRTIFGYAPDDLTGKNVETLVPEQYRKMHIQHRTKYLENPHTRPMGAGLELFALHKDGRKIPVEISLSYTQLQGELVTIVSIRDISHRKQIEEAKERNKLRFKSVFNQSFQLVSILSPEGKILEVNQAALDFTGHTLGQLKNKHFWEIPIWVENGATKRLQNAIKKAAKDNIVRYNTKIINIKGEIITLDFSIKPVKNTKGQIVFLIPEGRDISEIVTTKKELEQKKFLLREAGRIARVGGWEYDFQNEQITWSEQAYEIHEVDQKFKPTPQNTMSFYPKETLPIIQDAVQEAVLNKKSWQVEIPYFTAKKKRIWVRSIGEPILNDKGEVTGMKGIVQDITEQYLQRKKMQENEERFTKAFHHAPIGIALVSPEGNWLKVNKALCQIVGYTEDELLTMDWPSLTHPDDLKQDMLLAEKLFNGEIDSYQLEKRYIHKNGTTIHILLIASIVIKEEGKPNYAIVQIADITRKKEFEIMQMRENISLLTKKNTQLANFAYIVSHNLRKYTGNMEVIVDFYRNAKDDKERELFFDKIETISHSLYETVEHLTKVVKIKTDTNIKKERVDLEKLFHKVKDILEGEIEQTQAQIHYDFGQYPTIEYPMAYMESILLNLLGNAIKYRSKDRIPQIQLKTKEINGKCKMTCSDNGKGIDLEKYGSKIFGMYKTFHNNSDARGIGLFLTKNQIEAMGGSIQVDSIVDQGTTFTILF</sequence>
<dbReference type="EMBL" id="JBDKWZ010000003">
    <property type="protein sequence ID" value="MEN7547411.1"/>
    <property type="molecule type" value="Genomic_DNA"/>
</dbReference>
<dbReference type="InterPro" id="IPR004358">
    <property type="entry name" value="Sig_transdc_His_kin-like_C"/>
</dbReference>
<feature type="domain" description="PAS" evidence="8">
    <location>
        <begin position="409"/>
        <end position="462"/>
    </location>
</feature>
<evidence type="ECO:0000259" key="7">
    <source>
        <dbReference type="PROSITE" id="PS50109"/>
    </source>
</evidence>
<evidence type="ECO:0000256" key="3">
    <source>
        <dbReference type="ARBA" id="ARBA00022553"/>
    </source>
</evidence>
<keyword evidence="3" id="KW-0597">Phosphoprotein</keyword>
<evidence type="ECO:0000256" key="1">
    <source>
        <dbReference type="ARBA" id="ARBA00000085"/>
    </source>
</evidence>
<dbReference type="PANTHER" id="PTHR43304">
    <property type="entry name" value="PHYTOCHROME-LIKE PROTEIN CPH1"/>
    <property type="match status" value="1"/>
</dbReference>
<dbReference type="Pfam" id="PF08447">
    <property type="entry name" value="PAS_3"/>
    <property type="match status" value="4"/>
</dbReference>
<feature type="domain" description="PAS" evidence="8">
    <location>
        <begin position="288"/>
        <end position="341"/>
    </location>
</feature>
<dbReference type="InterPro" id="IPR035965">
    <property type="entry name" value="PAS-like_dom_sf"/>
</dbReference>
<dbReference type="InterPro" id="IPR013767">
    <property type="entry name" value="PAS_fold"/>
</dbReference>
<accession>A0AAW9S2V6</accession>
<evidence type="ECO:0000313" key="10">
    <source>
        <dbReference type="EMBL" id="MEN7547411.1"/>
    </source>
</evidence>
<comment type="caution">
    <text evidence="10">The sequence shown here is derived from an EMBL/GenBank/DDBJ whole genome shotgun (WGS) entry which is preliminary data.</text>
</comment>
<feature type="coiled-coil region" evidence="6">
    <location>
        <begin position="7"/>
        <end position="34"/>
    </location>
</feature>
<proteinExistence type="predicted"/>
<evidence type="ECO:0000256" key="6">
    <source>
        <dbReference type="SAM" id="Coils"/>
    </source>
</evidence>
<evidence type="ECO:0000259" key="8">
    <source>
        <dbReference type="PROSITE" id="PS50112"/>
    </source>
</evidence>
<dbReference type="CDD" id="cd00130">
    <property type="entry name" value="PAS"/>
    <property type="match status" value="7"/>
</dbReference>
<feature type="domain" description="PAS" evidence="8">
    <location>
        <begin position="57"/>
        <end position="103"/>
    </location>
</feature>
<feature type="domain" description="PAC" evidence="9">
    <location>
        <begin position="866"/>
        <end position="918"/>
    </location>
</feature>
<protein>
    <recommendedName>
        <fullName evidence="2">histidine kinase</fullName>
        <ecNumber evidence="2">2.7.13.3</ecNumber>
    </recommendedName>
</protein>
<dbReference type="Pfam" id="PF13426">
    <property type="entry name" value="PAS_9"/>
    <property type="match status" value="2"/>
</dbReference>
<comment type="catalytic activity">
    <reaction evidence="1">
        <text>ATP + protein L-histidine = ADP + protein N-phospho-L-histidine.</text>
        <dbReference type="EC" id="2.7.13.3"/>
    </reaction>
</comment>
<dbReference type="InterPro" id="IPR003594">
    <property type="entry name" value="HATPase_dom"/>
</dbReference>
<name>A0AAW9S2V6_9BACT</name>
<evidence type="ECO:0000256" key="2">
    <source>
        <dbReference type="ARBA" id="ARBA00012438"/>
    </source>
</evidence>
<dbReference type="InterPro" id="IPR036890">
    <property type="entry name" value="HATPase_C_sf"/>
</dbReference>
<dbReference type="Pfam" id="PF02518">
    <property type="entry name" value="HATPase_c"/>
    <property type="match status" value="1"/>
</dbReference>
<organism evidence="10 11">
    <name type="scientific">Rapidithrix thailandica</name>
    <dbReference type="NCBI Taxonomy" id="413964"/>
    <lineage>
        <taxon>Bacteria</taxon>
        <taxon>Pseudomonadati</taxon>
        <taxon>Bacteroidota</taxon>
        <taxon>Cytophagia</taxon>
        <taxon>Cytophagales</taxon>
        <taxon>Flammeovirgaceae</taxon>
        <taxon>Rapidithrix</taxon>
    </lineage>
</organism>
<dbReference type="InterPro" id="IPR052162">
    <property type="entry name" value="Sensor_kinase/Photoreceptor"/>
</dbReference>
<keyword evidence="6" id="KW-0175">Coiled coil</keyword>
<dbReference type="InterPro" id="IPR013655">
    <property type="entry name" value="PAS_fold_3"/>
</dbReference>
<dbReference type="AlphaFoldDB" id="A0AAW9S2V6"/>
<dbReference type="Proteomes" id="UP001403385">
    <property type="component" value="Unassembled WGS sequence"/>
</dbReference>
<feature type="domain" description="PAC" evidence="9">
    <location>
        <begin position="108"/>
        <end position="161"/>
    </location>
</feature>
<feature type="domain" description="PAC" evidence="9">
    <location>
        <begin position="612"/>
        <end position="664"/>
    </location>
</feature>
<dbReference type="SMART" id="SM00086">
    <property type="entry name" value="PAC"/>
    <property type="match status" value="6"/>
</dbReference>
<evidence type="ECO:0000313" key="11">
    <source>
        <dbReference type="Proteomes" id="UP001403385"/>
    </source>
</evidence>
<dbReference type="InterPro" id="IPR000700">
    <property type="entry name" value="PAS-assoc_C"/>
</dbReference>
<dbReference type="SMART" id="SM00387">
    <property type="entry name" value="HATPase_c"/>
    <property type="match status" value="1"/>
</dbReference>
<keyword evidence="11" id="KW-1185">Reference proteome</keyword>
<dbReference type="GO" id="GO:0004673">
    <property type="term" value="F:protein histidine kinase activity"/>
    <property type="evidence" value="ECO:0007669"/>
    <property type="project" value="UniProtKB-EC"/>
</dbReference>
<dbReference type="GO" id="GO:0006355">
    <property type="term" value="P:regulation of DNA-templated transcription"/>
    <property type="evidence" value="ECO:0007669"/>
    <property type="project" value="InterPro"/>
</dbReference>
<dbReference type="EC" id="2.7.13.3" evidence="2"/>
<reference evidence="10 11" key="1">
    <citation type="submission" date="2024-04" db="EMBL/GenBank/DDBJ databases">
        <title>Novel genus in family Flammeovirgaceae.</title>
        <authorList>
            <person name="Nguyen T.H."/>
            <person name="Vuong T.Q."/>
            <person name="Le H."/>
            <person name="Kim S.-G."/>
        </authorList>
    </citation>
    <scope>NUCLEOTIDE SEQUENCE [LARGE SCALE GENOMIC DNA]</scope>
    <source>
        <strain evidence="10 11">JCM 23209</strain>
    </source>
</reference>
<evidence type="ECO:0000259" key="9">
    <source>
        <dbReference type="PROSITE" id="PS50113"/>
    </source>
</evidence>
<dbReference type="InterPro" id="IPR000014">
    <property type="entry name" value="PAS"/>
</dbReference>
<dbReference type="NCBIfam" id="TIGR00229">
    <property type="entry name" value="sensory_box"/>
    <property type="match status" value="5"/>
</dbReference>
<dbReference type="PROSITE" id="PS50113">
    <property type="entry name" value="PAC"/>
    <property type="match status" value="4"/>
</dbReference>
<dbReference type="InterPro" id="IPR005467">
    <property type="entry name" value="His_kinase_dom"/>
</dbReference>
<evidence type="ECO:0000256" key="5">
    <source>
        <dbReference type="ARBA" id="ARBA00022777"/>
    </source>
</evidence>
<evidence type="ECO:0000256" key="4">
    <source>
        <dbReference type="ARBA" id="ARBA00022679"/>
    </source>
</evidence>
<dbReference type="SUPFAM" id="SSF55874">
    <property type="entry name" value="ATPase domain of HSP90 chaperone/DNA topoisomerase II/histidine kinase"/>
    <property type="match status" value="1"/>
</dbReference>